<dbReference type="EMBL" id="JAINDJ010000006">
    <property type="protein sequence ID" value="KAG9445283.1"/>
    <property type="molecule type" value="Genomic_DNA"/>
</dbReference>
<evidence type="ECO:0000256" key="1">
    <source>
        <dbReference type="SAM" id="MobiDB-lite"/>
    </source>
</evidence>
<dbReference type="AlphaFoldDB" id="A0AAV7E8Y7"/>
<organism evidence="2 3">
    <name type="scientific">Aristolochia fimbriata</name>
    <name type="common">White veined hardy Dutchman's pipe vine</name>
    <dbReference type="NCBI Taxonomy" id="158543"/>
    <lineage>
        <taxon>Eukaryota</taxon>
        <taxon>Viridiplantae</taxon>
        <taxon>Streptophyta</taxon>
        <taxon>Embryophyta</taxon>
        <taxon>Tracheophyta</taxon>
        <taxon>Spermatophyta</taxon>
        <taxon>Magnoliopsida</taxon>
        <taxon>Magnoliidae</taxon>
        <taxon>Piperales</taxon>
        <taxon>Aristolochiaceae</taxon>
        <taxon>Aristolochia</taxon>
    </lineage>
</organism>
<evidence type="ECO:0000313" key="3">
    <source>
        <dbReference type="Proteomes" id="UP000825729"/>
    </source>
</evidence>
<evidence type="ECO:0000313" key="2">
    <source>
        <dbReference type="EMBL" id="KAG9445283.1"/>
    </source>
</evidence>
<accession>A0AAV7E8Y7</accession>
<dbReference type="Proteomes" id="UP000825729">
    <property type="component" value="Unassembled WGS sequence"/>
</dbReference>
<gene>
    <name evidence="2" type="ORF">H6P81_016623</name>
</gene>
<reference evidence="2 3" key="1">
    <citation type="submission" date="2021-07" db="EMBL/GenBank/DDBJ databases">
        <title>The Aristolochia fimbriata genome: insights into angiosperm evolution, floral development and chemical biosynthesis.</title>
        <authorList>
            <person name="Jiao Y."/>
        </authorList>
    </citation>
    <scope>NUCLEOTIDE SEQUENCE [LARGE SCALE GENOMIC DNA]</scope>
    <source>
        <strain evidence="2">IBCAS-2021</strain>
        <tissue evidence="2">Leaf</tissue>
    </source>
</reference>
<feature type="region of interest" description="Disordered" evidence="1">
    <location>
        <begin position="1"/>
        <end position="37"/>
    </location>
</feature>
<proteinExistence type="predicted"/>
<name>A0AAV7E8Y7_ARIFI</name>
<keyword evidence="3" id="KW-1185">Reference proteome</keyword>
<comment type="caution">
    <text evidence="2">The sequence shown here is derived from an EMBL/GenBank/DDBJ whole genome shotgun (WGS) entry which is preliminary data.</text>
</comment>
<protein>
    <submittedName>
        <fullName evidence="2">Uncharacterized protein</fullName>
    </submittedName>
</protein>
<sequence length="115" mass="12794">MVSENLPRACSRFNGGPSSRSSRHASVVDRPSPSHSCVVHPQKLQQIRLHSLLLSPLRLGRGVSICVHKLRVQDYSGTKFNEEQKRSSTMGIRGRVRVELTRAAGDYQSTRQAKA</sequence>